<evidence type="ECO:0000256" key="1">
    <source>
        <dbReference type="ARBA" id="ARBA00009865"/>
    </source>
</evidence>
<feature type="region of interest" description="Disordered" evidence="6">
    <location>
        <begin position="533"/>
        <end position="562"/>
    </location>
</feature>
<dbReference type="InterPro" id="IPR023296">
    <property type="entry name" value="Glyco_hydro_beta-prop_sf"/>
</dbReference>
<dbReference type="InterPro" id="IPR000254">
    <property type="entry name" value="CBD"/>
</dbReference>
<dbReference type="InterPro" id="IPR006710">
    <property type="entry name" value="Glyco_hydro_43"/>
</dbReference>
<dbReference type="SUPFAM" id="SSF49899">
    <property type="entry name" value="Concanavalin A-like lectins/glucanases"/>
    <property type="match status" value="1"/>
</dbReference>
<dbReference type="PANTHER" id="PTHR42812">
    <property type="entry name" value="BETA-XYLOSIDASE"/>
    <property type="match status" value="1"/>
</dbReference>
<evidence type="ECO:0000256" key="7">
    <source>
        <dbReference type="SAM" id="SignalP"/>
    </source>
</evidence>
<dbReference type="Gene3D" id="2.115.10.20">
    <property type="entry name" value="Glycosyl hydrolase domain, family 43"/>
    <property type="match status" value="1"/>
</dbReference>
<evidence type="ECO:0000313" key="10">
    <source>
        <dbReference type="Proteomes" id="UP001595075"/>
    </source>
</evidence>
<evidence type="ECO:0000256" key="6">
    <source>
        <dbReference type="SAM" id="MobiDB-lite"/>
    </source>
</evidence>
<comment type="similarity">
    <text evidence="1 5">Belongs to the glycosyl hydrolase 43 family.</text>
</comment>
<dbReference type="InterPro" id="IPR041542">
    <property type="entry name" value="GH43_C2"/>
</dbReference>
<dbReference type="InterPro" id="IPR013320">
    <property type="entry name" value="ConA-like_dom_sf"/>
</dbReference>
<dbReference type="PROSITE" id="PS51164">
    <property type="entry name" value="CBM1_2"/>
    <property type="match status" value="1"/>
</dbReference>
<dbReference type="Gene3D" id="2.60.120.200">
    <property type="match status" value="1"/>
</dbReference>
<dbReference type="Proteomes" id="UP001595075">
    <property type="component" value="Unassembled WGS sequence"/>
</dbReference>
<feature type="signal peptide" evidence="7">
    <location>
        <begin position="1"/>
        <end position="20"/>
    </location>
</feature>
<keyword evidence="2 7" id="KW-0732">Signal</keyword>
<accession>A0ABR4C2V5</accession>
<evidence type="ECO:0000256" key="2">
    <source>
        <dbReference type="ARBA" id="ARBA00022729"/>
    </source>
</evidence>
<gene>
    <name evidence="9" type="ORF">VTL71DRAFT_5636</name>
</gene>
<dbReference type="EMBL" id="JAZHXI010000015">
    <property type="protein sequence ID" value="KAL2063831.1"/>
    <property type="molecule type" value="Genomic_DNA"/>
</dbReference>
<sequence length="598" mass="65769">MWLSAYLAAAIAILAQQSVAESFQQPPIFQDLPDVDLIRINNTYYYSSSSFHYSPGAPLLRSYDLVNWEYLTHSMPAFEFDDPKFNLTNGNAYNGGVYASSIRYNERLKKFFWIGCIQGNGKTYVYSADNIEGPWKKASTISNYCLYDAGLLVDDDGSMYVASGKWVPNGADSQAFVSKLSADLQVERQQSVFKSNTKLGYIEGARFYKINGKYYLWLTNPGVGRGQIIVKSSGNVWGPYDQYQQVLANNGKPIQGSGSPHQGAFVATPEGKYWYMAFVELGSSGRFPVLAPMTWDSNGWPHVSLDSSNNWKSSYDYPLSPRRDVESVAGNFDFSGSKLLPRFEWNHNPDNTKWSLSNGLNLQTATVTNDFFAARNTLTHRILGPLSYATLELDFSGMKDGDRAGLASMRYDAGWIGVVRNGDSTTVQMVDNIVMQNSGGWKTTNFGTTIASASITGSKIWLRCQITTTSPNRSTFSYSTDGKTFKTLGQVHTTLNVIQWFTGTRHGIFNFATKALGGRVLVKSFEISETPAGQTTTMTTTMRSTTTSMTATTTSRGSTSPGGCASMYGQCGGSGWTGPTCCASGTCKYSNDFYSQCL</sequence>
<keyword evidence="10" id="KW-1185">Reference proteome</keyword>
<proteinExistence type="inferred from homology"/>
<protein>
    <recommendedName>
        <fullName evidence="8">CBM1 domain-containing protein</fullName>
    </recommendedName>
</protein>
<keyword evidence="4 5" id="KW-0326">Glycosidase</keyword>
<dbReference type="InterPro" id="IPR051795">
    <property type="entry name" value="Glycosyl_Hydrlase_43"/>
</dbReference>
<feature type="compositionally biased region" description="Low complexity" evidence="6">
    <location>
        <begin position="535"/>
        <end position="559"/>
    </location>
</feature>
<dbReference type="Pfam" id="PF04616">
    <property type="entry name" value="Glyco_hydro_43"/>
    <property type="match status" value="1"/>
</dbReference>
<comment type="caution">
    <text evidence="9">The sequence shown here is derived from an EMBL/GenBank/DDBJ whole genome shotgun (WGS) entry which is preliminary data.</text>
</comment>
<dbReference type="PANTHER" id="PTHR42812:SF15">
    <property type="entry name" value="HYDROLASE, PUTATIVE (AFU_ORTHOLOGUE AFUA_2G00930)-RELATED"/>
    <property type="match status" value="1"/>
</dbReference>
<evidence type="ECO:0000256" key="5">
    <source>
        <dbReference type="RuleBase" id="RU361187"/>
    </source>
</evidence>
<dbReference type="InterPro" id="IPR035971">
    <property type="entry name" value="CBD_sf"/>
</dbReference>
<feature type="chain" id="PRO_5046303090" description="CBM1 domain-containing protein" evidence="7">
    <location>
        <begin position="21"/>
        <end position="598"/>
    </location>
</feature>
<dbReference type="Pfam" id="PF17851">
    <property type="entry name" value="GH43_C2"/>
    <property type="match status" value="1"/>
</dbReference>
<keyword evidence="3 5" id="KW-0378">Hydrolase</keyword>
<dbReference type="PROSITE" id="PS00562">
    <property type="entry name" value="CBM1_1"/>
    <property type="match status" value="1"/>
</dbReference>
<evidence type="ECO:0000259" key="8">
    <source>
        <dbReference type="PROSITE" id="PS51164"/>
    </source>
</evidence>
<reference evidence="9 10" key="1">
    <citation type="journal article" date="2024" name="Commun. Biol.">
        <title>Comparative genomic analysis of thermophilic fungi reveals convergent evolutionary adaptations and gene losses.</title>
        <authorList>
            <person name="Steindorff A.S."/>
            <person name="Aguilar-Pontes M.V."/>
            <person name="Robinson A.J."/>
            <person name="Andreopoulos B."/>
            <person name="LaButti K."/>
            <person name="Kuo A."/>
            <person name="Mondo S."/>
            <person name="Riley R."/>
            <person name="Otillar R."/>
            <person name="Haridas S."/>
            <person name="Lipzen A."/>
            <person name="Grimwood J."/>
            <person name="Schmutz J."/>
            <person name="Clum A."/>
            <person name="Reid I.D."/>
            <person name="Moisan M.C."/>
            <person name="Butler G."/>
            <person name="Nguyen T.T.M."/>
            <person name="Dewar K."/>
            <person name="Conant G."/>
            <person name="Drula E."/>
            <person name="Henrissat B."/>
            <person name="Hansel C."/>
            <person name="Singer S."/>
            <person name="Hutchinson M.I."/>
            <person name="de Vries R.P."/>
            <person name="Natvig D.O."/>
            <person name="Powell A.J."/>
            <person name="Tsang A."/>
            <person name="Grigoriev I.V."/>
        </authorList>
    </citation>
    <scope>NUCLEOTIDE SEQUENCE [LARGE SCALE GENOMIC DNA]</scope>
    <source>
        <strain evidence="9 10">CBS 494.80</strain>
    </source>
</reference>
<evidence type="ECO:0000256" key="3">
    <source>
        <dbReference type="ARBA" id="ARBA00022801"/>
    </source>
</evidence>
<dbReference type="SMART" id="SM00236">
    <property type="entry name" value="fCBD"/>
    <property type="match status" value="1"/>
</dbReference>
<name>A0ABR4C2V5_9HELO</name>
<dbReference type="SUPFAM" id="SSF75005">
    <property type="entry name" value="Arabinanase/levansucrase/invertase"/>
    <property type="match status" value="1"/>
</dbReference>
<dbReference type="CDD" id="cd09001">
    <property type="entry name" value="GH43_FsAxh1-like"/>
    <property type="match status" value="1"/>
</dbReference>
<dbReference type="SUPFAM" id="SSF57180">
    <property type="entry name" value="Cellulose-binding domain"/>
    <property type="match status" value="1"/>
</dbReference>
<dbReference type="Pfam" id="PF00734">
    <property type="entry name" value="CBM_1"/>
    <property type="match status" value="1"/>
</dbReference>
<evidence type="ECO:0000256" key="4">
    <source>
        <dbReference type="ARBA" id="ARBA00023295"/>
    </source>
</evidence>
<feature type="domain" description="CBM1" evidence="8">
    <location>
        <begin position="563"/>
        <end position="598"/>
    </location>
</feature>
<organism evidence="9 10">
    <name type="scientific">Oculimacula yallundae</name>
    <dbReference type="NCBI Taxonomy" id="86028"/>
    <lineage>
        <taxon>Eukaryota</taxon>
        <taxon>Fungi</taxon>
        <taxon>Dikarya</taxon>
        <taxon>Ascomycota</taxon>
        <taxon>Pezizomycotina</taxon>
        <taxon>Leotiomycetes</taxon>
        <taxon>Helotiales</taxon>
        <taxon>Ploettnerulaceae</taxon>
        <taxon>Oculimacula</taxon>
    </lineage>
</organism>
<evidence type="ECO:0000313" key="9">
    <source>
        <dbReference type="EMBL" id="KAL2063831.1"/>
    </source>
</evidence>